<dbReference type="Gene3D" id="3.10.20.90">
    <property type="entry name" value="Phosphatidylinositol 3-kinase Catalytic Subunit, Chain A, domain 1"/>
    <property type="match status" value="1"/>
</dbReference>
<evidence type="ECO:0000313" key="5">
    <source>
        <dbReference type="Proteomes" id="UP001146793"/>
    </source>
</evidence>
<dbReference type="SMART" id="SM00166">
    <property type="entry name" value="UBX"/>
    <property type="match status" value="1"/>
</dbReference>
<feature type="compositionally biased region" description="Basic and acidic residues" evidence="2">
    <location>
        <begin position="585"/>
        <end position="601"/>
    </location>
</feature>
<sequence length="701" mass="82919">MEPILLDVNHEAKRTIIRIKPEVEYGRLMKVLSYYTHIPEENLIVMGVECEDPTIPIGTLTTESPQSITILDREEINFVDHINNSTNDNNNNNRSILNQNRINLTSINTENTDEESLSEEDFLIEFSKKDFFNKMVTQDIESLGNDYEKIREFQTLTNSFFDLSKKKLNSIRLNKNTNKPLLIYLHDSPVSNKNTQSIKILGEPKIEKFIKKNTYFWVGDVSSQSTKKKVLKKLKIKNFPFFYIIDLQTKKNDYFQGFCNSKQFFEFLDSFFKDNNLKTNSTFPSSSDNNFENIIDFGRNDNENNNNEIVIESEEEEEEEKSSNYLNFQFPNNNNNNNNNNINNNNNEEDQEVLKEYYEFLQKEKEKQKEKQKKDEEFARKVFLEQLGNNSNLISDNNSNNKDLLKETLINRRKEQVSQEMKDRNELFGNHRNQNRNQNQNNLGIDVALSEFISPFLNNNSRNINEPFSELDRFLQNNNIQGNYYIRPQNSRNRNIINNQTPPKINPNQEKVKNIKNHIQEISNILEDENPKKEDLLTSQFLLKEELEKDYEIDEESNEIIKQDIQYAISQISDKILEIQTQESIQKEEEEKNNKENEKLRIQNKQKKRLLQLPPEPNPEKKDSITIQIRIKGFENKVRTFKSSTLLKYIFYWVESINPELTNFELIQSYPKTIFKKSMKNDTLSNLNFEKRVVLYAQEKN</sequence>
<dbReference type="AlphaFoldDB" id="A0AAV8A9W9"/>
<evidence type="ECO:0000256" key="1">
    <source>
        <dbReference type="SAM" id="Coils"/>
    </source>
</evidence>
<protein>
    <submittedName>
        <fullName evidence="4">Fas-associated protein</fullName>
    </submittedName>
</protein>
<gene>
    <name evidence="4" type="ORF">M0812_05128</name>
</gene>
<dbReference type="InterPro" id="IPR036249">
    <property type="entry name" value="Thioredoxin-like_sf"/>
</dbReference>
<keyword evidence="1" id="KW-0175">Coiled coil</keyword>
<proteinExistence type="predicted"/>
<dbReference type="EMBL" id="JANTQA010000011">
    <property type="protein sequence ID" value="KAJ3451088.1"/>
    <property type="molecule type" value="Genomic_DNA"/>
</dbReference>
<dbReference type="InterPro" id="IPR029071">
    <property type="entry name" value="Ubiquitin-like_domsf"/>
</dbReference>
<evidence type="ECO:0000313" key="4">
    <source>
        <dbReference type="EMBL" id="KAJ3451088.1"/>
    </source>
</evidence>
<dbReference type="InterPro" id="IPR001012">
    <property type="entry name" value="UBX_dom"/>
</dbReference>
<dbReference type="CDD" id="cd01767">
    <property type="entry name" value="UBX"/>
    <property type="match status" value="1"/>
</dbReference>
<feature type="domain" description="UBX" evidence="3">
    <location>
        <begin position="620"/>
        <end position="697"/>
    </location>
</feature>
<dbReference type="PANTHER" id="PTHR23322:SF93">
    <property type="entry name" value="UBX DOMAIN-CONTAINING PROTEIN 8"/>
    <property type="match status" value="1"/>
</dbReference>
<comment type="caution">
    <text evidence="4">The sequence shown here is derived from an EMBL/GenBank/DDBJ whole genome shotgun (WGS) entry which is preliminary data.</text>
</comment>
<dbReference type="SUPFAM" id="SSF52833">
    <property type="entry name" value="Thioredoxin-like"/>
    <property type="match status" value="1"/>
</dbReference>
<accession>A0AAV8A9W9</accession>
<evidence type="ECO:0000259" key="3">
    <source>
        <dbReference type="PROSITE" id="PS50033"/>
    </source>
</evidence>
<dbReference type="SUPFAM" id="SSF54236">
    <property type="entry name" value="Ubiquitin-like"/>
    <property type="match status" value="1"/>
</dbReference>
<dbReference type="InterPro" id="IPR050730">
    <property type="entry name" value="UBX_domain-protein"/>
</dbReference>
<feature type="coiled-coil region" evidence="1">
    <location>
        <begin position="299"/>
        <end position="371"/>
    </location>
</feature>
<dbReference type="Pfam" id="PF00789">
    <property type="entry name" value="UBX"/>
    <property type="match status" value="1"/>
</dbReference>
<organism evidence="4 5">
    <name type="scientific">Anaeramoeba flamelloides</name>
    <dbReference type="NCBI Taxonomy" id="1746091"/>
    <lineage>
        <taxon>Eukaryota</taxon>
        <taxon>Metamonada</taxon>
        <taxon>Anaeramoebidae</taxon>
        <taxon>Anaeramoeba</taxon>
    </lineage>
</organism>
<name>A0AAV8A9W9_9EUKA</name>
<evidence type="ECO:0000256" key="2">
    <source>
        <dbReference type="SAM" id="MobiDB-lite"/>
    </source>
</evidence>
<dbReference type="Gene3D" id="3.40.30.10">
    <property type="entry name" value="Glutaredoxin"/>
    <property type="match status" value="1"/>
</dbReference>
<dbReference type="PANTHER" id="PTHR23322">
    <property type="entry name" value="FAS-ASSOCIATED PROTEIN"/>
    <property type="match status" value="1"/>
</dbReference>
<dbReference type="GO" id="GO:0043130">
    <property type="term" value="F:ubiquitin binding"/>
    <property type="evidence" value="ECO:0007669"/>
    <property type="project" value="TreeGrafter"/>
</dbReference>
<feature type="region of interest" description="Disordered" evidence="2">
    <location>
        <begin position="585"/>
        <end position="622"/>
    </location>
</feature>
<dbReference type="Proteomes" id="UP001146793">
    <property type="component" value="Unassembled WGS sequence"/>
</dbReference>
<reference evidence="4" key="1">
    <citation type="submission" date="2022-08" db="EMBL/GenBank/DDBJ databases">
        <title>Novel sulphate-reducing endosymbionts in the free-living metamonad Anaeramoeba.</title>
        <authorList>
            <person name="Jerlstrom-Hultqvist J."/>
            <person name="Cepicka I."/>
            <person name="Gallot-Lavallee L."/>
            <person name="Salas-Leiva D."/>
            <person name="Curtis B.A."/>
            <person name="Zahonova K."/>
            <person name="Pipaliya S."/>
            <person name="Dacks J."/>
            <person name="Roger A.J."/>
        </authorList>
    </citation>
    <scope>NUCLEOTIDE SEQUENCE</scope>
    <source>
        <strain evidence="4">Busselton2</strain>
    </source>
</reference>
<dbReference type="PROSITE" id="PS50033">
    <property type="entry name" value="UBX"/>
    <property type="match status" value="1"/>
</dbReference>